<name>A0ABP8M387_9BACT</name>
<dbReference type="InterPro" id="IPR016024">
    <property type="entry name" value="ARM-type_fold"/>
</dbReference>
<evidence type="ECO:0000313" key="1">
    <source>
        <dbReference type="EMBL" id="GAA4443705.1"/>
    </source>
</evidence>
<proteinExistence type="predicted"/>
<dbReference type="SUPFAM" id="SSF48371">
    <property type="entry name" value="ARM repeat"/>
    <property type="match status" value="1"/>
</dbReference>
<dbReference type="InterPro" id="IPR011989">
    <property type="entry name" value="ARM-like"/>
</dbReference>
<reference evidence="2" key="1">
    <citation type="journal article" date="2019" name="Int. J. Syst. Evol. Microbiol.">
        <title>The Global Catalogue of Microorganisms (GCM) 10K type strain sequencing project: providing services to taxonomists for standard genome sequencing and annotation.</title>
        <authorList>
            <consortium name="The Broad Institute Genomics Platform"/>
            <consortium name="The Broad Institute Genome Sequencing Center for Infectious Disease"/>
            <person name="Wu L."/>
            <person name="Ma J."/>
        </authorList>
    </citation>
    <scope>NUCLEOTIDE SEQUENCE [LARGE SCALE GENOMIC DNA]</scope>
    <source>
        <strain evidence="2">JCM 17759</strain>
    </source>
</reference>
<keyword evidence="2" id="KW-1185">Reference proteome</keyword>
<accession>A0ABP8M387</accession>
<dbReference type="RefSeq" id="WP_345318430.1">
    <property type="nucleotide sequence ID" value="NZ_BAABGA010000005.1"/>
</dbReference>
<dbReference type="Proteomes" id="UP001500840">
    <property type="component" value="Unassembled WGS sequence"/>
</dbReference>
<sequence>MKSIILLVVFLVGGSFAALILVAQDPSADGSRESDAVAKRQTLTTPTEDELRVIASGLLEEVRRNSDFNGSGGGRDTAYRAYHNVYYRIRPSSSSDDRLEINELHSGMVPYLLEPFGFQSDINSNQPKPAPDDTIRLDMFPYEAIPILTHLANNGQRSEIAKIAEDKRQNATVRMVCIYSLYRAGGEFLAEPLIEILKSETRLQRRLIILLSLRWADDQATEVLLDHIDDPNVEVATAAACALSEVQPDAALPKIKRLVDRDPTSTSSLALSCLGDWDTCAAKQFLSQRVAELLENDHADNRLDYALSALVNAADLPRSNWQSPDYTLRSAARIALDQYHDLQVKAKADRDRLRTQTESVRTQWMTATQIESMRRGEYRRLLGLQADGIVTAEESKSVHDRLVQVQAEVESLRKKLVVLEARLATVQICDELD</sequence>
<evidence type="ECO:0008006" key="3">
    <source>
        <dbReference type="Google" id="ProtNLM"/>
    </source>
</evidence>
<dbReference type="EMBL" id="BAABGA010000005">
    <property type="protein sequence ID" value="GAA4443705.1"/>
    <property type="molecule type" value="Genomic_DNA"/>
</dbReference>
<dbReference type="Gene3D" id="1.25.10.10">
    <property type="entry name" value="Leucine-rich Repeat Variant"/>
    <property type="match status" value="1"/>
</dbReference>
<gene>
    <name evidence="1" type="ORF">GCM10023156_01170</name>
</gene>
<protein>
    <recommendedName>
        <fullName evidence="3">HEAT repeat protein</fullName>
    </recommendedName>
</protein>
<comment type="caution">
    <text evidence="1">The sequence shown here is derived from an EMBL/GenBank/DDBJ whole genome shotgun (WGS) entry which is preliminary data.</text>
</comment>
<evidence type="ECO:0000313" key="2">
    <source>
        <dbReference type="Proteomes" id="UP001500840"/>
    </source>
</evidence>
<dbReference type="Pfam" id="PF13646">
    <property type="entry name" value="HEAT_2"/>
    <property type="match status" value="1"/>
</dbReference>
<organism evidence="1 2">
    <name type="scientific">Novipirellula rosea</name>
    <dbReference type="NCBI Taxonomy" id="1031540"/>
    <lineage>
        <taxon>Bacteria</taxon>
        <taxon>Pseudomonadati</taxon>
        <taxon>Planctomycetota</taxon>
        <taxon>Planctomycetia</taxon>
        <taxon>Pirellulales</taxon>
        <taxon>Pirellulaceae</taxon>
        <taxon>Novipirellula</taxon>
    </lineage>
</organism>